<name>A0A4C1SLI9_EUMVA</name>
<protein>
    <submittedName>
        <fullName evidence="2">Uncharacterized protein</fullName>
    </submittedName>
</protein>
<sequence length="137" mass="14697">MGLPVTCVPESNAGARWVRRRALGTHVSQGVSRLRAGLVRSLVNLINGGGPPAHARFRSPDVHRSTRTPHLHYHDVRAGPPGPTPLALRPAASHNRDSRTWILSRPLSVSRAMALSSRHCSSLKLADPADQSDDAAA</sequence>
<comment type="caution">
    <text evidence="2">The sequence shown here is derived from an EMBL/GenBank/DDBJ whole genome shotgun (WGS) entry which is preliminary data.</text>
</comment>
<evidence type="ECO:0000313" key="3">
    <source>
        <dbReference type="Proteomes" id="UP000299102"/>
    </source>
</evidence>
<organism evidence="2 3">
    <name type="scientific">Eumeta variegata</name>
    <name type="common">Bagworm moth</name>
    <name type="synonym">Eumeta japonica</name>
    <dbReference type="NCBI Taxonomy" id="151549"/>
    <lineage>
        <taxon>Eukaryota</taxon>
        <taxon>Metazoa</taxon>
        <taxon>Ecdysozoa</taxon>
        <taxon>Arthropoda</taxon>
        <taxon>Hexapoda</taxon>
        <taxon>Insecta</taxon>
        <taxon>Pterygota</taxon>
        <taxon>Neoptera</taxon>
        <taxon>Endopterygota</taxon>
        <taxon>Lepidoptera</taxon>
        <taxon>Glossata</taxon>
        <taxon>Ditrysia</taxon>
        <taxon>Tineoidea</taxon>
        <taxon>Psychidae</taxon>
        <taxon>Oiketicinae</taxon>
        <taxon>Eumeta</taxon>
    </lineage>
</organism>
<proteinExistence type="predicted"/>
<reference evidence="2 3" key="1">
    <citation type="journal article" date="2019" name="Commun. Biol.">
        <title>The bagworm genome reveals a unique fibroin gene that provides high tensile strength.</title>
        <authorList>
            <person name="Kono N."/>
            <person name="Nakamura H."/>
            <person name="Ohtoshi R."/>
            <person name="Tomita M."/>
            <person name="Numata K."/>
            <person name="Arakawa K."/>
        </authorList>
    </citation>
    <scope>NUCLEOTIDE SEQUENCE [LARGE SCALE GENOMIC DNA]</scope>
</reference>
<feature type="region of interest" description="Disordered" evidence="1">
    <location>
        <begin position="72"/>
        <end position="95"/>
    </location>
</feature>
<evidence type="ECO:0000313" key="2">
    <source>
        <dbReference type="EMBL" id="GBP02021.1"/>
    </source>
</evidence>
<evidence type="ECO:0000256" key="1">
    <source>
        <dbReference type="SAM" id="MobiDB-lite"/>
    </source>
</evidence>
<keyword evidence="3" id="KW-1185">Reference proteome</keyword>
<accession>A0A4C1SLI9</accession>
<dbReference type="EMBL" id="BGZK01003508">
    <property type="protein sequence ID" value="GBP02021.1"/>
    <property type="molecule type" value="Genomic_DNA"/>
</dbReference>
<dbReference type="AlphaFoldDB" id="A0A4C1SLI9"/>
<dbReference type="Proteomes" id="UP000299102">
    <property type="component" value="Unassembled WGS sequence"/>
</dbReference>
<gene>
    <name evidence="2" type="ORF">EVAR_73842_1</name>
</gene>